<comment type="caution">
    <text evidence="3">The sequence shown here is derived from an EMBL/GenBank/DDBJ whole genome shotgun (WGS) entry which is preliminary data.</text>
</comment>
<dbReference type="EMBL" id="QUNI01000004">
    <property type="protein sequence ID" value="REG99570.1"/>
    <property type="molecule type" value="Genomic_DNA"/>
</dbReference>
<accession>A0A3E0EPC0</accession>
<feature type="transmembrane region" description="Helical" evidence="1">
    <location>
        <begin position="323"/>
        <end position="340"/>
    </location>
</feature>
<dbReference type="InterPro" id="IPR052529">
    <property type="entry name" value="Bact_Transport_Assoc"/>
</dbReference>
<dbReference type="OrthoDB" id="9807744at2"/>
<keyword evidence="1" id="KW-0472">Membrane</keyword>
<dbReference type="PANTHER" id="PTHR30590:SF2">
    <property type="entry name" value="INNER MEMBRANE PROTEIN"/>
    <property type="match status" value="1"/>
</dbReference>
<evidence type="ECO:0000259" key="2">
    <source>
        <dbReference type="Pfam" id="PF04235"/>
    </source>
</evidence>
<feature type="transmembrane region" description="Helical" evidence="1">
    <location>
        <begin position="98"/>
        <end position="115"/>
    </location>
</feature>
<dbReference type="AlphaFoldDB" id="A0A3E0EPC0"/>
<feature type="transmembrane region" description="Helical" evidence="1">
    <location>
        <begin position="248"/>
        <end position="266"/>
    </location>
</feature>
<sequence>MSNSTLNLKAPRIEVVDALRGFAIMSIMLLHNIEHFDYYNFPEALPEWMKVLDKIIWETLFFLFGGKSYAIFALLFGFSFYIQNDNQEKLDKDFRGRFLWRLILLLGFGFINTIFYEGDILMIYAVLGIILIPVCKWNDKTVFIIAVILMLQPVEWFRYFYALLHPEYVFGPNLSDSFFGSMGAYLTSSSFLDYVIGNLSIGRFASIAWSWENGRFFQAPSLFMLGMLLGRKKLFITSAESNQFWKKALQYAVILFIPLFVLKTFLPEIVLRKAELTSLSIIISSWSNFAFMAVLVSAFILIYPKERVNKLLSKLIPFGKMSLTNYIMQSVVGAFIYYRYGLGMVEYTGATYSLLIGITLFILQISFCTWWMKTHKQGPLEYIWHKATWISFGKNKNF</sequence>
<keyword evidence="1" id="KW-0812">Transmembrane</keyword>
<dbReference type="InterPro" id="IPR007349">
    <property type="entry name" value="DUF418"/>
</dbReference>
<feature type="transmembrane region" description="Helical" evidence="1">
    <location>
        <begin position="55"/>
        <end position="78"/>
    </location>
</feature>
<feature type="transmembrane region" description="Helical" evidence="1">
    <location>
        <begin position="352"/>
        <end position="372"/>
    </location>
</feature>
<feature type="transmembrane region" description="Helical" evidence="1">
    <location>
        <begin position="278"/>
        <end position="303"/>
    </location>
</feature>
<feature type="domain" description="DUF418" evidence="2">
    <location>
        <begin position="229"/>
        <end position="390"/>
    </location>
</feature>
<organism evidence="3 4">
    <name type="scientific">Flavobacterium aquicola</name>
    <dbReference type="NCBI Taxonomy" id="1682742"/>
    <lineage>
        <taxon>Bacteria</taxon>
        <taxon>Pseudomonadati</taxon>
        <taxon>Bacteroidota</taxon>
        <taxon>Flavobacteriia</taxon>
        <taxon>Flavobacteriales</taxon>
        <taxon>Flavobacteriaceae</taxon>
        <taxon>Flavobacterium</taxon>
    </lineage>
</organism>
<evidence type="ECO:0000256" key="1">
    <source>
        <dbReference type="SAM" id="Phobius"/>
    </source>
</evidence>
<evidence type="ECO:0000313" key="3">
    <source>
        <dbReference type="EMBL" id="REG99570.1"/>
    </source>
</evidence>
<feature type="transmembrane region" description="Helical" evidence="1">
    <location>
        <begin position="142"/>
        <end position="161"/>
    </location>
</feature>
<dbReference type="Pfam" id="PF04235">
    <property type="entry name" value="DUF418"/>
    <property type="match status" value="1"/>
</dbReference>
<name>A0A3E0EPC0_9FLAO</name>
<feature type="transmembrane region" description="Helical" evidence="1">
    <location>
        <begin position="121"/>
        <end position="137"/>
    </location>
</feature>
<dbReference type="Proteomes" id="UP000257136">
    <property type="component" value="Unassembled WGS sequence"/>
</dbReference>
<dbReference type="RefSeq" id="WP_115812329.1">
    <property type="nucleotide sequence ID" value="NZ_QUNI01000004.1"/>
</dbReference>
<keyword evidence="1" id="KW-1133">Transmembrane helix</keyword>
<dbReference type="PANTHER" id="PTHR30590">
    <property type="entry name" value="INNER MEMBRANE PROTEIN"/>
    <property type="match status" value="1"/>
</dbReference>
<gene>
    <name evidence="3" type="ORF">C8P67_104192</name>
</gene>
<evidence type="ECO:0000313" key="4">
    <source>
        <dbReference type="Proteomes" id="UP000257136"/>
    </source>
</evidence>
<proteinExistence type="predicted"/>
<keyword evidence="4" id="KW-1185">Reference proteome</keyword>
<protein>
    <recommendedName>
        <fullName evidence="2">DUF418 domain-containing protein</fullName>
    </recommendedName>
</protein>
<reference evidence="3 4" key="1">
    <citation type="submission" date="2018-08" db="EMBL/GenBank/DDBJ databases">
        <title>Genomic Encyclopedia of Archaeal and Bacterial Type Strains, Phase II (KMG-II): from individual species to whole genera.</title>
        <authorList>
            <person name="Goeker M."/>
        </authorList>
    </citation>
    <scope>NUCLEOTIDE SEQUENCE [LARGE SCALE GENOMIC DNA]</scope>
    <source>
        <strain evidence="3 4">DSM 100880</strain>
    </source>
</reference>